<feature type="compositionally biased region" description="Basic and acidic residues" evidence="2">
    <location>
        <begin position="687"/>
        <end position="699"/>
    </location>
</feature>
<dbReference type="InterPro" id="IPR000504">
    <property type="entry name" value="RRM_dom"/>
</dbReference>
<sequence length="922" mass="108852">MVDNSDINMFFVSNLPFEVTENELKEFFSPKAELIYCKLRKVEIGIKSSHGYLGFKNGKEDILSYVENNKFRNKEISIELIEDENDSEYENENYKHDSEHYNEKCRDLDSYKNVHKNKDNEVYKKTHKHNNKKLNKNIEIINENGEITKFGFLILKNMNMYDIVLLIKKIQELVRLSPQTAIKMLNENKTIYYSLVHALFLLGILNIEINPLSNEEIEKSNFYKIKSRFQYIYMDKKEEEIEGKEEVEEDNNEEETEEMEEKGIDTISSFDNKEKKKKKKNYELNENSETDIFLNGKKRKINDEYNESIGMNYNFSTCKKNCDTYNNMQNMKFNSSKNNEKSGGLINNRNISRSNHPNSKNMNYYGKNLFSFNNLNKNVKRDDYKQNYKKNENSANENNPDTNKKKNYLNKSYYTTTNSNNNNTSLTADKKKVNPFMNKISKNKNMNCKNMKTVSFSSNIYNTKSSNNSFKNSNRIIDNTNEKNLKLLYSYKNKDFVQNKFKNKNVNFNKEDNFINKNNIYINNYKEDNDYEFNNGDGNLSDRLKNFDSINISKINENDKNSNYYNFSSSDNSYSSKFNGSDQNSNYYNNFNNIDNQNISKINENNKNNFYRSEYEKVNKGAKGVKPSNRQNNYENSSSNLSDCSINIRNKKSYISDNKNVNEKKYMYPLYNKEGIDKISNEKDMENTNKINKEVDRNNSKSIKNENNNDYINWSLEANKKNEPYESPQNLYLNDKNVNNDDANNLKNNDDNNILYSYNNSNYNSDNNFNNDDNKNINNASDKNLEYGKKLMQRIKSNNQRRCIKLIDRKNNEDLNEEKMIKVKNINISNVKNDSLNRKHKREDNINMHLKMLLNKLKISLNNIPNADEDLLNEIINQKSILQNIIVSKYTDMLNWPNEQILRVLSIRKSLKNKGYNINEII</sequence>
<feature type="compositionally biased region" description="Polar residues" evidence="2">
    <location>
        <begin position="345"/>
        <end position="362"/>
    </location>
</feature>
<dbReference type="PROSITE" id="PS50102">
    <property type="entry name" value="RRM"/>
    <property type="match status" value="1"/>
</dbReference>
<proteinExistence type="predicted"/>
<organism evidence="4 5">
    <name type="scientific">Plasmodium relictum</name>
    <dbReference type="NCBI Taxonomy" id="85471"/>
    <lineage>
        <taxon>Eukaryota</taxon>
        <taxon>Sar</taxon>
        <taxon>Alveolata</taxon>
        <taxon>Apicomplexa</taxon>
        <taxon>Aconoidasida</taxon>
        <taxon>Haemosporida</taxon>
        <taxon>Plasmodiidae</taxon>
        <taxon>Plasmodium</taxon>
        <taxon>Plasmodium (Haemamoeba)</taxon>
    </lineage>
</organism>
<evidence type="ECO:0000313" key="5">
    <source>
        <dbReference type="Proteomes" id="UP000220158"/>
    </source>
</evidence>
<dbReference type="InterPro" id="IPR012677">
    <property type="entry name" value="Nucleotide-bd_a/b_plait_sf"/>
</dbReference>
<evidence type="ECO:0000256" key="2">
    <source>
        <dbReference type="SAM" id="MobiDB-lite"/>
    </source>
</evidence>
<dbReference type="EMBL" id="LN835301">
    <property type="protein sequence ID" value="CRG99146.1"/>
    <property type="molecule type" value="Genomic_DNA"/>
</dbReference>
<dbReference type="AlphaFoldDB" id="A0A1J1H6C0"/>
<feature type="region of interest" description="Disordered" evidence="2">
    <location>
        <begin position="687"/>
        <end position="707"/>
    </location>
</feature>
<accession>A0A1J1H6C0</accession>
<feature type="compositionally biased region" description="Acidic residues" evidence="2">
    <location>
        <begin position="242"/>
        <end position="260"/>
    </location>
</feature>
<dbReference type="InterPro" id="IPR031721">
    <property type="entry name" value="Partial_CstF"/>
</dbReference>
<dbReference type="OMA" id="KNHNENP"/>
<dbReference type="CDD" id="cd00590">
    <property type="entry name" value="RRM_SF"/>
    <property type="match status" value="1"/>
</dbReference>
<feature type="compositionally biased region" description="Polar residues" evidence="2">
    <location>
        <begin position="628"/>
        <end position="640"/>
    </location>
</feature>
<dbReference type="GO" id="GO:0003723">
    <property type="term" value="F:RNA binding"/>
    <property type="evidence" value="ECO:0007669"/>
    <property type="project" value="UniProtKB-UniRule"/>
</dbReference>
<dbReference type="Proteomes" id="UP000220158">
    <property type="component" value="Chromosome 6"/>
</dbReference>
<dbReference type="InterPro" id="IPR035979">
    <property type="entry name" value="RBD_domain_sf"/>
</dbReference>
<feature type="region of interest" description="Disordered" evidence="2">
    <location>
        <begin position="242"/>
        <end position="282"/>
    </location>
</feature>
<feature type="region of interest" description="Disordered" evidence="2">
    <location>
        <begin position="621"/>
        <end position="640"/>
    </location>
</feature>
<protein>
    <recommendedName>
        <fullName evidence="3">RRM domain-containing protein</fullName>
    </recommendedName>
</protein>
<keyword evidence="5" id="KW-1185">Reference proteome</keyword>
<dbReference type="Pfam" id="PF15861">
    <property type="entry name" value="partial_CstF"/>
    <property type="match status" value="1"/>
</dbReference>
<dbReference type="OrthoDB" id="1748655at2759"/>
<feature type="region of interest" description="Disordered" evidence="2">
    <location>
        <begin position="335"/>
        <end position="362"/>
    </location>
</feature>
<reference evidence="4 5" key="1">
    <citation type="submission" date="2015-04" db="EMBL/GenBank/DDBJ databases">
        <authorList>
            <consortium name="Pathogen Informatics"/>
        </authorList>
    </citation>
    <scope>NUCLEOTIDE SEQUENCE [LARGE SCALE GENOMIC DNA]</scope>
    <source>
        <strain evidence="4 5">SGS1</strain>
    </source>
</reference>
<evidence type="ECO:0000259" key="3">
    <source>
        <dbReference type="PROSITE" id="PS50102"/>
    </source>
</evidence>
<keyword evidence="1" id="KW-0694">RNA-binding</keyword>
<feature type="domain" description="RRM" evidence="3">
    <location>
        <begin position="8"/>
        <end position="83"/>
    </location>
</feature>
<evidence type="ECO:0000256" key="1">
    <source>
        <dbReference type="PROSITE-ProRule" id="PRU00176"/>
    </source>
</evidence>
<dbReference type="Gene3D" id="3.30.70.330">
    <property type="match status" value="1"/>
</dbReference>
<gene>
    <name evidence="4" type="ORF">PRELSG_0612100</name>
</gene>
<dbReference type="VEuPathDB" id="PlasmoDB:PRELSG_0612100"/>
<name>A0A1J1H6C0_PLARL</name>
<dbReference type="SUPFAM" id="SSF54928">
    <property type="entry name" value="RNA-binding domain, RBD"/>
    <property type="match status" value="1"/>
</dbReference>
<dbReference type="Pfam" id="PF00076">
    <property type="entry name" value="RRM_1"/>
    <property type="match status" value="1"/>
</dbReference>
<dbReference type="KEGG" id="prel:PRELSG_0612100"/>
<dbReference type="GeneID" id="39735247"/>
<dbReference type="RefSeq" id="XP_028532154.1">
    <property type="nucleotide sequence ID" value="XM_028675580.1"/>
</dbReference>
<evidence type="ECO:0000313" key="4">
    <source>
        <dbReference type="EMBL" id="CRG99146.1"/>
    </source>
</evidence>